<keyword evidence="4" id="KW-0217">Developmental protein</keyword>
<evidence type="ECO:0000256" key="4">
    <source>
        <dbReference type="ARBA" id="ARBA00022473"/>
    </source>
</evidence>
<dbReference type="OrthoDB" id="6513042at2759"/>
<name>A0A6P7YZY2_9AMPH</name>
<dbReference type="RefSeq" id="XP_030072662.1">
    <property type="nucleotide sequence ID" value="XM_030216802.1"/>
</dbReference>
<proteinExistence type="inferred from homology"/>
<dbReference type="AlphaFoldDB" id="A0A6P7YZY2"/>
<evidence type="ECO:0000256" key="2">
    <source>
        <dbReference type="ARBA" id="ARBA00005601"/>
    </source>
</evidence>
<evidence type="ECO:0000313" key="18">
    <source>
        <dbReference type="Proteomes" id="UP000515156"/>
    </source>
</evidence>
<evidence type="ECO:0000256" key="3">
    <source>
        <dbReference type="ARBA" id="ARBA00012552"/>
    </source>
</evidence>
<dbReference type="InterPro" id="IPR027417">
    <property type="entry name" value="P-loop_NTPase"/>
</dbReference>
<comment type="catalytic activity">
    <reaction evidence="10">
        <text>ATP + H2O = ADP + phosphate + H(+)</text>
        <dbReference type="Rhea" id="RHEA:13065"/>
        <dbReference type="ChEBI" id="CHEBI:15377"/>
        <dbReference type="ChEBI" id="CHEBI:15378"/>
        <dbReference type="ChEBI" id="CHEBI:30616"/>
        <dbReference type="ChEBI" id="CHEBI:43474"/>
        <dbReference type="ChEBI" id="CHEBI:456216"/>
        <dbReference type="EC" id="3.6.4.13"/>
    </reaction>
</comment>
<dbReference type="FunFam" id="3.40.50.300:FF:000864">
    <property type="entry name" value="Mov10-like RISC complex RNA helicase 1"/>
    <property type="match status" value="1"/>
</dbReference>
<protein>
    <recommendedName>
        <fullName evidence="13">RNA helicase Mov10l1</fullName>
        <ecNumber evidence="3">3.6.4.13</ecNumber>
    </recommendedName>
</protein>
<evidence type="ECO:0000256" key="10">
    <source>
        <dbReference type="ARBA" id="ARBA00047984"/>
    </source>
</evidence>
<keyword evidence="18" id="KW-1185">Reference proteome</keyword>
<evidence type="ECO:0000256" key="11">
    <source>
        <dbReference type="ARBA" id="ARBA00054623"/>
    </source>
</evidence>
<keyword evidence="8 19" id="KW-0347">Helicase</keyword>
<feature type="domain" description="DNA2/NAM7 helicase helicase" evidence="15">
    <location>
        <begin position="820"/>
        <end position="920"/>
    </location>
</feature>
<evidence type="ECO:0000256" key="8">
    <source>
        <dbReference type="ARBA" id="ARBA00022806"/>
    </source>
</evidence>
<feature type="domain" description="DNA2/NAM7 helicase-like C-terminal" evidence="16">
    <location>
        <begin position="1020"/>
        <end position="1225"/>
    </location>
</feature>
<dbReference type="Pfam" id="PF13087">
    <property type="entry name" value="AAA_12"/>
    <property type="match status" value="1"/>
</dbReference>
<comment type="similarity">
    <text evidence="2">Belongs to the DNA2/NAM7 helicase family. SDE3 subfamily.</text>
</comment>
<feature type="domain" description="DNA2/NAM7 helicase helicase" evidence="15">
    <location>
        <begin position="931"/>
        <end position="999"/>
    </location>
</feature>
<dbReference type="InterPro" id="IPR041677">
    <property type="entry name" value="DNA2/NAM7_AAA_11"/>
</dbReference>
<evidence type="ECO:0000259" key="15">
    <source>
        <dbReference type="Pfam" id="PF13086"/>
    </source>
</evidence>
<sequence length="1263" mass="140859">MLGLFSKAFGFLWRRQEDNDAEARPTRGDAKLKNVYGVVTRFCVDYGMINDQICFTSDDVIGKRPLQVGQKVNVLVEEDPASGVLKAVRVEHVSYKWDDNSDGPQDTCFLKENPQVLIGNITSCTAGGGHINGTTAFSMNNVCDSYEPYKGDWVQTQYYINPVTWCSEAYAVKPLRYKRVDQVSITTLFGRSGVIDDSIFFTLDSLRLPSGYYPCRGDVVSAVVIESSQSCYIWRALCMAPIDKNGFLSSDGETSMERGLAVLLRNKGGLEVSCMTNFGILKQGEKKNLSICIENRGKTLHSLICCKLAGWERETPFRFEMSEQDQGHPASASEPAAAVVITNSPLSRSDTLNIPSRYTGPQVFSDILMTYSRCLPSAVLHARYSPLSFTPVLTGQYAATVGPIPNGPALLEAGMSRVMVPIRPCLSPTGSGLVNEHLTEESEKCTKGQNGNVLDEGSTHKEEAQSAVTETDETIAIPPGREVSIVVTCEAKSPGCFKDLLLLCFSNFIIGRYVEVVVRSEEEWLISATEPFSKHQSILPDPRYPLDKIVVMAPQNRKLRRQLPCFLPAYSIPERLQKCVQQKIDILTFEPALAELLSITNYQKKFSTLLWLEDIFAEEETKEFSLSGVTLKKNGGYLLLEVPGLFEGRPSVYPGDKVILRYQDYSGPVVEYIAYVTEIHDEELMLRVNTELSQSYNSEPMDVEFTVCRTTSRRCQFALEQGVHLGQAVLFPESLILQSPQFTGFWDDVKGSVDEQHQDVEKLADENTQAQNVQSKRSAVWEKNAVTVCDMKTVTTETSRLAKQYKTSKMKGRKFFNPLLNEHQKLAVKRILGGECRPTPYIIFGPPGTGKTVTLIEAVLQIHYSLPDSRILICAPSNSATDLVCLRLHESQMLEPGAMVRVNASCRIEETIHDAVKPYCRGGEDIWKASRFRIITCTCSSAGMFYQIGLRIGHFTHVFIDEAGQASEPECLIPLGLMSEENGQAVLAGDPWQLGPVIKCRLAIAYGLNVSLLERLMTRPMYQRDQKTYGACGSYNPLLVTKLVKNYRSHPALLELPSKLFYHRELEACAEGAVVNTFQSWEKLPRKGFPVIFHGVRGKEMREGSSPSWFNPAEAVHVMRYCCLLAKHVSTLVSVKDIGIIAPYRKQVEKIRVLLRTVALSDIKVGSVEEFQGQEYPVILISTVRSSEDHIGEDTKYILGFLSNPRRFNVAITRSKALLIVVGNPHILVKDLCFNALLEYSLLNDAYVGCDLPLVLESMQHCD</sequence>
<feature type="domain" description="Helicase MOV-10-like beta-barrel" evidence="17">
    <location>
        <begin position="628"/>
        <end position="699"/>
    </location>
</feature>
<keyword evidence="6" id="KW-0547">Nucleotide-binding</keyword>
<feature type="region of interest" description="Disordered" evidence="14">
    <location>
        <begin position="440"/>
        <end position="459"/>
    </location>
</feature>
<dbReference type="PANTHER" id="PTHR45418:SF1">
    <property type="entry name" value="CANCER_TESTIS ANTIGEN 55"/>
    <property type="match status" value="1"/>
</dbReference>
<dbReference type="GO" id="GO:0016787">
    <property type="term" value="F:hydrolase activity"/>
    <property type="evidence" value="ECO:0007669"/>
    <property type="project" value="UniProtKB-KW"/>
</dbReference>
<evidence type="ECO:0000256" key="9">
    <source>
        <dbReference type="ARBA" id="ARBA00022840"/>
    </source>
</evidence>
<evidence type="ECO:0000259" key="17">
    <source>
        <dbReference type="Pfam" id="PF21634"/>
    </source>
</evidence>
<dbReference type="GO" id="GO:0003724">
    <property type="term" value="F:RNA helicase activity"/>
    <property type="evidence" value="ECO:0007669"/>
    <property type="project" value="UniProtKB-EC"/>
</dbReference>
<comment type="subcellular location">
    <subcellularLocation>
        <location evidence="1">Cytoplasm</location>
    </subcellularLocation>
</comment>
<dbReference type="Proteomes" id="UP000515156">
    <property type="component" value="Chromosome 10"/>
</dbReference>
<comment type="function">
    <text evidence="11">ATP-dependent RNA helicase required during spermatogenesis to repress transposable elements and prevent their mobilization, which is essential for germline integrity. Acts via the piRNA metabolic process, which mediates the repression of transposable elements during meiosis by forming complexes composed of piRNAs and Piwi proteins and governs the methylation and subsequent repression of transposons. Involved in the primary piRNA metabolic process. Specifically binds to piRNA precursors and promotes the generation of intermediate piRNA processing fragments that are subsequently loaded to Piwi proteins. Acts via its ATP-dependent RNA helicase activity: displays 5'-3' RNA unwinding activity and probably mediates unwinding and funneling of single-stranded piRNA precursor transcripts to the endonuclease that catalyzes the first cleavage step of piRNA processing to generate piRNA intermediate fragments that are subsequently loaded to Piwi proteins.</text>
</comment>
<comment type="subunit">
    <text evidence="12">Interacts with PIWIL1. Interacts with PIWIL2. Interacts with PIWIL4. Interacts with HSPA2. Interacts with PLD6.</text>
</comment>
<dbReference type="FunCoup" id="A0A6P7YZY2">
    <property type="interactions" value="204"/>
</dbReference>
<dbReference type="CTD" id="54456"/>
<dbReference type="Pfam" id="PF13086">
    <property type="entry name" value="AAA_11"/>
    <property type="match status" value="2"/>
</dbReference>
<evidence type="ECO:0000256" key="1">
    <source>
        <dbReference type="ARBA" id="ARBA00004496"/>
    </source>
</evidence>
<keyword evidence="5" id="KW-0963">Cytoplasm</keyword>
<dbReference type="GO" id="GO:0005737">
    <property type="term" value="C:cytoplasm"/>
    <property type="evidence" value="ECO:0007669"/>
    <property type="project" value="UniProtKB-SubCell"/>
</dbReference>
<evidence type="ECO:0000256" key="6">
    <source>
        <dbReference type="ARBA" id="ARBA00022741"/>
    </source>
</evidence>
<dbReference type="GeneID" id="115479070"/>
<dbReference type="Gene3D" id="3.40.50.300">
    <property type="entry name" value="P-loop containing nucleotide triphosphate hydrolases"/>
    <property type="match status" value="2"/>
</dbReference>
<evidence type="ECO:0000256" key="7">
    <source>
        <dbReference type="ARBA" id="ARBA00022801"/>
    </source>
</evidence>
<dbReference type="InterPro" id="IPR047187">
    <property type="entry name" value="SF1_C_Upf1"/>
</dbReference>
<dbReference type="GO" id="GO:0007283">
    <property type="term" value="P:spermatogenesis"/>
    <property type="evidence" value="ECO:0007669"/>
    <property type="project" value="UniProtKB-ARBA"/>
</dbReference>
<dbReference type="KEGG" id="muo:115479070"/>
<evidence type="ECO:0000313" key="19">
    <source>
        <dbReference type="RefSeq" id="XP_030072662.1"/>
    </source>
</evidence>
<reference evidence="19" key="1">
    <citation type="submission" date="2025-08" db="UniProtKB">
        <authorList>
            <consortium name="RefSeq"/>
        </authorList>
    </citation>
    <scope>IDENTIFICATION</scope>
</reference>
<evidence type="ECO:0000256" key="12">
    <source>
        <dbReference type="ARBA" id="ARBA00066260"/>
    </source>
</evidence>
<dbReference type="CDD" id="cd18808">
    <property type="entry name" value="SF1_C_Upf1"/>
    <property type="match status" value="1"/>
</dbReference>
<dbReference type="SUPFAM" id="SSF52540">
    <property type="entry name" value="P-loop containing nucleoside triphosphate hydrolases"/>
    <property type="match status" value="1"/>
</dbReference>
<dbReference type="Pfam" id="PF21634">
    <property type="entry name" value="MOV-10_beta-barrel"/>
    <property type="match status" value="1"/>
</dbReference>
<dbReference type="InterPro" id="IPR049080">
    <property type="entry name" value="MOV-10-like_beta-barrel"/>
</dbReference>
<evidence type="ECO:0000256" key="13">
    <source>
        <dbReference type="ARBA" id="ARBA00074621"/>
    </source>
</evidence>
<keyword evidence="7" id="KW-0378">Hydrolase</keyword>
<dbReference type="EC" id="3.6.4.13" evidence="3"/>
<accession>A0A6P7YZY2</accession>
<evidence type="ECO:0000256" key="14">
    <source>
        <dbReference type="SAM" id="MobiDB-lite"/>
    </source>
</evidence>
<keyword evidence="9" id="KW-0067">ATP-binding</keyword>
<dbReference type="PANTHER" id="PTHR45418">
    <property type="entry name" value="CANCER/TESTIS ANTIGEN 55"/>
    <property type="match status" value="1"/>
</dbReference>
<gene>
    <name evidence="19" type="primary">MOV10L1</name>
</gene>
<dbReference type="InParanoid" id="A0A6P7YZY2"/>
<dbReference type="CDD" id="cd18078">
    <property type="entry name" value="DEXXQc_Mov10L1"/>
    <property type="match status" value="1"/>
</dbReference>
<evidence type="ECO:0000259" key="16">
    <source>
        <dbReference type="Pfam" id="PF13087"/>
    </source>
</evidence>
<dbReference type="InterPro" id="IPR041679">
    <property type="entry name" value="DNA2/NAM7-like_C"/>
</dbReference>
<dbReference type="GO" id="GO:0005524">
    <property type="term" value="F:ATP binding"/>
    <property type="evidence" value="ECO:0007669"/>
    <property type="project" value="UniProtKB-KW"/>
</dbReference>
<dbReference type="FunFam" id="3.40.50.300:FF:000999">
    <property type="entry name" value="Mov10 like RISC complex RNA helicase 1"/>
    <property type="match status" value="1"/>
</dbReference>
<evidence type="ECO:0000256" key="5">
    <source>
        <dbReference type="ARBA" id="ARBA00022490"/>
    </source>
</evidence>
<organism evidence="18 19">
    <name type="scientific">Microcaecilia unicolor</name>
    <dbReference type="NCBI Taxonomy" id="1415580"/>
    <lineage>
        <taxon>Eukaryota</taxon>
        <taxon>Metazoa</taxon>
        <taxon>Chordata</taxon>
        <taxon>Craniata</taxon>
        <taxon>Vertebrata</taxon>
        <taxon>Euteleostomi</taxon>
        <taxon>Amphibia</taxon>
        <taxon>Gymnophiona</taxon>
        <taxon>Siphonopidae</taxon>
        <taxon>Microcaecilia</taxon>
    </lineage>
</organism>